<evidence type="ECO:0000313" key="1">
    <source>
        <dbReference type="EMBL" id="TLQ45911.1"/>
    </source>
</evidence>
<proteinExistence type="predicted"/>
<reference evidence="1 2" key="1">
    <citation type="submission" date="2019-05" db="EMBL/GenBank/DDBJ databases">
        <title>Streptomyces marianii sp. nov., a novel marine actinomycete from southern coast of India.</title>
        <authorList>
            <person name="Iniyan A.M."/>
            <person name="Wink J."/>
            <person name="Ramprasad E."/>
            <person name="Ramana C.V."/>
            <person name="Bunk B."/>
            <person name="Sproer C."/>
            <person name="Joseph F.-J.R.S."/>
            <person name="Vincent S.G.P."/>
        </authorList>
    </citation>
    <scope>NUCLEOTIDE SEQUENCE [LARGE SCALE GENOMIC DNA]</scope>
    <source>
        <strain evidence="1 2">ICN19</strain>
    </source>
</reference>
<gene>
    <name evidence="1" type="ORF">FEF34_25540</name>
</gene>
<organism evidence="1 2">
    <name type="scientific">Streptomyces marianii</name>
    <dbReference type="NCBI Taxonomy" id="1817406"/>
    <lineage>
        <taxon>Bacteria</taxon>
        <taxon>Bacillati</taxon>
        <taxon>Actinomycetota</taxon>
        <taxon>Actinomycetes</taxon>
        <taxon>Kitasatosporales</taxon>
        <taxon>Streptomycetaceae</taxon>
        <taxon>Streptomyces</taxon>
    </lineage>
</organism>
<dbReference type="AlphaFoldDB" id="A0A5R9E794"/>
<sequence>MNAADTVVTVLVPATDVPASSASVCGECFGWGFVWVEVAAGEPMPGADCTSCRGTGVSW</sequence>
<dbReference type="RefSeq" id="WP_138055236.1">
    <property type="nucleotide sequence ID" value="NZ_VAWE01000001.1"/>
</dbReference>
<keyword evidence="2" id="KW-1185">Reference proteome</keyword>
<dbReference type="EMBL" id="VAWE01000001">
    <property type="protein sequence ID" value="TLQ45911.1"/>
    <property type="molecule type" value="Genomic_DNA"/>
</dbReference>
<dbReference type="Proteomes" id="UP000305921">
    <property type="component" value="Unassembled WGS sequence"/>
</dbReference>
<protein>
    <submittedName>
        <fullName evidence="1">Uncharacterized protein</fullName>
    </submittedName>
</protein>
<evidence type="ECO:0000313" key="2">
    <source>
        <dbReference type="Proteomes" id="UP000305921"/>
    </source>
</evidence>
<dbReference type="OrthoDB" id="9911677at2"/>
<accession>A0A5R9E794</accession>
<name>A0A5R9E794_9ACTN</name>
<comment type="caution">
    <text evidence="1">The sequence shown here is derived from an EMBL/GenBank/DDBJ whole genome shotgun (WGS) entry which is preliminary data.</text>
</comment>